<dbReference type="OrthoDB" id="158903at2"/>
<protein>
    <recommendedName>
        <fullName evidence="1">QsdR TetR regulatory C-terminal domain-containing protein</fullName>
    </recommendedName>
</protein>
<gene>
    <name evidence="2" type="ORF">EV191_10664</name>
</gene>
<proteinExistence type="predicted"/>
<dbReference type="Pfam" id="PF18598">
    <property type="entry name" value="TetR_C_36"/>
    <property type="match status" value="1"/>
</dbReference>
<evidence type="ECO:0000259" key="1">
    <source>
        <dbReference type="Pfam" id="PF18598"/>
    </source>
</evidence>
<sequence length="201" mass="22280">MTECKAQSAGTALRPGAERAVRLARKKLMAGERLDINAMAAELGIDRTTLFRRVGNRDQLVMSAILSITVPTLTRIIASAEGSGVTKIAYVVETYARASIEAEWFRRWIERDPERALRLLTSKASPLQQHVVTVFEELLIDEHAKAPIGTPLPIRDMAYLLIRILESFVYSDLIAGDEPDWTKVGPAVSALLRPDQPDART</sequence>
<dbReference type="EMBL" id="SLXQ01000006">
    <property type="protein sequence ID" value="TCP51900.1"/>
    <property type="molecule type" value="Genomic_DNA"/>
</dbReference>
<dbReference type="Proteomes" id="UP000294911">
    <property type="component" value="Unassembled WGS sequence"/>
</dbReference>
<comment type="caution">
    <text evidence="2">The sequence shown here is derived from an EMBL/GenBank/DDBJ whole genome shotgun (WGS) entry which is preliminary data.</text>
</comment>
<evidence type="ECO:0000313" key="2">
    <source>
        <dbReference type="EMBL" id="TCP51900.1"/>
    </source>
</evidence>
<name>A0A4R2QQ98_9PSEU</name>
<dbReference type="Gene3D" id="1.10.357.10">
    <property type="entry name" value="Tetracycline Repressor, domain 2"/>
    <property type="match status" value="1"/>
</dbReference>
<evidence type="ECO:0000313" key="3">
    <source>
        <dbReference type="Proteomes" id="UP000294911"/>
    </source>
</evidence>
<dbReference type="RefSeq" id="WP_132877776.1">
    <property type="nucleotide sequence ID" value="NZ_SLXQ01000006.1"/>
</dbReference>
<dbReference type="AlphaFoldDB" id="A0A4R2QQ98"/>
<accession>A0A4R2QQ98</accession>
<reference evidence="2 3" key="1">
    <citation type="submission" date="2019-03" db="EMBL/GenBank/DDBJ databases">
        <title>Genomic Encyclopedia of Type Strains, Phase IV (KMG-IV): sequencing the most valuable type-strain genomes for metagenomic binning, comparative biology and taxonomic classification.</title>
        <authorList>
            <person name="Goeker M."/>
        </authorList>
    </citation>
    <scope>NUCLEOTIDE SEQUENCE [LARGE SCALE GENOMIC DNA]</scope>
    <source>
        <strain evidence="2 3">DSM 45765</strain>
    </source>
</reference>
<dbReference type="InterPro" id="IPR041485">
    <property type="entry name" value="TetR_C_36"/>
</dbReference>
<feature type="domain" description="QsdR TetR regulatory C-terminal" evidence="1">
    <location>
        <begin position="83"/>
        <end position="193"/>
    </location>
</feature>
<keyword evidence="3" id="KW-1185">Reference proteome</keyword>
<organism evidence="2 3">
    <name type="scientific">Tamaricihabitans halophyticus</name>
    <dbReference type="NCBI Taxonomy" id="1262583"/>
    <lineage>
        <taxon>Bacteria</taxon>
        <taxon>Bacillati</taxon>
        <taxon>Actinomycetota</taxon>
        <taxon>Actinomycetes</taxon>
        <taxon>Pseudonocardiales</taxon>
        <taxon>Pseudonocardiaceae</taxon>
        <taxon>Tamaricihabitans</taxon>
    </lineage>
</organism>